<feature type="domain" description="ABM" evidence="2">
    <location>
        <begin position="46"/>
        <end position="139"/>
    </location>
</feature>
<keyword evidence="3" id="KW-0503">Monooxygenase</keyword>
<reference evidence="3" key="2">
    <citation type="submission" date="2021-04" db="EMBL/GenBank/DDBJ databases">
        <authorList>
            <person name="Gilroy R."/>
        </authorList>
    </citation>
    <scope>NUCLEOTIDE SEQUENCE</scope>
    <source>
        <strain evidence="3">ChiHecec2B26-446</strain>
    </source>
</reference>
<gene>
    <name evidence="3" type="ORF">H9894_04990</name>
</gene>
<evidence type="ECO:0000259" key="2">
    <source>
        <dbReference type="PROSITE" id="PS51725"/>
    </source>
</evidence>
<protein>
    <submittedName>
        <fullName evidence="3">Antibiotic biosynthesis monooxygenase</fullName>
    </submittedName>
</protein>
<keyword evidence="1" id="KW-0732">Signal</keyword>
<dbReference type="PANTHER" id="PTHR33336:SF3">
    <property type="entry name" value="ABM DOMAIN-CONTAINING PROTEIN"/>
    <property type="match status" value="1"/>
</dbReference>
<dbReference type="InterPro" id="IPR050744">
    <property type="entry name" value="AI-2_Isomerase_LsrG"/>
</dbReference>
<evidence type="ECO:0000313" key="4">
    <source>
        <dbReference type="Proteomes" id="UP000886752"/>
    </source>
</evidence>
<feature type="signal peptide" evidence="1">
    <location>
        <begin position="1"/>
        <end position="33"/>
    </location>
</feature>
<dbReference type="PANTHER" id="PTHR33336">
    <property type="entry name" value="QUINOL MONOOXYGENASE YGIN-RELATED"/>
    <property type="match status" value="1"/>
</dbReference>
<dbReference type="SUPFAM" id="SSF54909">
    <property type="entry name" value="Dimeric alpha+beta barrel"/>
    <property type="match status" value="1"/>
</dbReference>
<dbReference type="PROSITE" id="PS51725">
    <property type="entry name" value="ABM"/>
    <property type="match status" value="1"/>
</dbReference>
<comment type="caution">
    <text evidence="3">The sequence shown here is derived from an EMBL/GenBank/DDBJ whole genome shotgun (WGS) entry which is preliminary data.</text>
</comment>
<dbReference type="GO" id="GO:0004497">
    <property type="term" value="F:monooxygenase activity"/>
    <property type="evidence" value="ECO:0007669"/>
    <property type="project" value="UniProtKB-KW"/>
</dbReference>
<dbReference type="Pfam" id="PF03992">
    <property type="entry name" value="ABM"/>
    <property type="match status" value="1"/>
</dbReference>
<sequence>MKRVSLARICALVLCAVLCAGLLTLCGVRPALAESAAVQAQDGSTLVRLSRISVDPARLAAYRAFLKEEIEASMRLEEGVLVLYAVSEKEQPHRFTILEIYADGAAYKRHLQTPHFLKYKEGTRSMVRELELIDASPLIPGLKIK</sequence>
<keyword evidence="3" id="KW-0560">Oxidoreductase</keyword>
<dbReference type="Gene3D" id="3.30.70.100">
    <property type="match status" value="1"/>
</dbReference>
<accession>A0A9D1TPC1</accession>
<dbReference type="InterPro" id="IPR007138">
    <property type="entry name" value="ABM_dom"/>
</dbReference>
<dbReference type="EMBL" id="DXHV01000053">
    <property type="protein sequence ID" value="HIW00528.1"/>
    <property type="molecule type" value="Genomic_DNA"/>
</dbReference>
<dbReference type="AlphaFoldDB" id="A0A9D1TPC1"/>
<organism evidence="3 4">
    <name type="scientific">Candidatus Desulfovibrio intestinipullorum</name>
    <dbReference type="NCBI Taxonomy" id="2838536"/>
    <lineage>
        <taxon>Bacteria</taxon>
        <taxon>Pseudomonadati</taxon>
        <taxon>Thermodesulfobacteriota</taxon>
        <taxon>Desulfovibrionia</taxon>
        <taxon>Desulfovibrionales</taxon>
        <taxon>Desulfovibrionaceae</taxon>
        <taxon>Desulfovibrio</taxon>
    </lineage>
</organism>
<reference evidence="3" key="1">
    <citation type="journal article" date="2021" name="PeerJ">
        <title>Extensive microbial diversity within the chicken gut microbiome revealed by metagenomics and culture.</title>
        <authorList>
            <person name="Gilroy R."/>
            <person name="Ravi A."/>
            <person name="Getino M."/>
            <person name="Pursley I."/>
            <person name="Horton D.L."/>
            <person name="Alikhan N.F."/>
            <person name="Baker D."/>
            <person name="Gharbi K."/>
            <person name="Hall N."/>
            <person name="Watson M."/>
            <person name="Adriaenssens E.M."/>
            <person name="Foster-Nyarko E."/>
            <person name="Jarju S."/>
            <person name="Secka A."/>
            <person name="Antonio M."/>
            <person name="Oren A."/>
            <person name="Chaudhuri R.R."/>
            <person name="La Ragione R."/>
            <person name="Hildebrand F."/>
            <person name="Pallen M.J."/>
        </authorList>
    </citation>
    <scope>NUCLEOTIDE SEQUENCE</scope>
    <source>
        <strain evidence="3">ChiHecec2B26-446</strain>
    </source>
</reference>
<evidence type="ECO:0000256" key="1">
    <source>
        <dbReference type="SAM" id="SignalP"/>
    </source>
</evidence>
<dbReference type="Proteomes" id="UP000886752">
    <property type="component" value="Unassembled WGS sequence"/>
</dbReference>
<feature type="chain" id="PRO_5039637244" evidence="1">
    <location>
        <begin position="34"/>
        <end position="145"/>
    </location>
</feature>
<dbReference type="InterPro" id="IPR011008">
    <property type="entry name" value="Dimeric_a/b-barrel"/>
</dbReference>
<proteinExistence type="predicted"/>
<evidence type="ECO:0000313" key="3">
    <source>
        <dbReference type="EMBL" id="HIW00528.1"/>
    </source>
</evidence>
<name>A0A9D1TPC1_9BACT</name>